<evidence type="ECO:0000256" key="7">
    <source>
        <dbReference type="ARBA" id="ARBA00023180"/>
    </source>
</evidence>
<sequence length="329" mass="35669">MWPHAVALNFLFALIYAVANGDPSQGMSVPVPCLPGRPCTLALISNNPVTLRCPGAPHEGLLWQLRLKTRLIRGDLRIQDPGVEDSGVYTCHHGDATLAYYEVDFQDVRRLHVSHANLGEATLANATVDLAGGDQGKLFTAWARWQPCDRCGGPGERKRVGFCYAQLASHPQEPLSCGVAGRGLPQRGPELQVENCEVPCDGAYGSGQDEPVRVPLLVITRYRALPHARARLRCPTASIYRYGKPCHTEETQGPIPPESNPLALLAQYPTSSLVHPIKCMGPSSLLSQIRPMGPTTLVSPPKIRAMGPSRTRSLKICPLARSSGLLQNL</sequence>
<dbReference type="Proteomes" id="UP000694393">
    <property type="component" value="Unplaced"/>
</dbReference>
<dbReference type="GO" id="GO:0016020">
    <property type="term" value="C:membrane"/>
    <property type="evidence" value="ECO:0007669"/>
    <property type="project" value="UniProtKB-SubCell"/>
</dbReference>
<comment type="similarity">
    <text evidence="2">Belongs to the FAM187 family.</text>
</comment>
<keyword evidence="7" id="KW-0325">Glycoprotein</keyword>
<accession>A0A8C8RIU7</accession>
<dbReference type="PANTHER" id="PTHR32178:SF8">
    <property type="entry name" value="PROTEIN FAM187B"/>
    <property type="match status" value="1"/>
</dbReference>
<feature type="signal peptide" evidence="8">
    <location>
        <begin position="1"/>
        <end position="21"/>
    </location>
</feature>
<keyword evidence="4 8" id="KW-0732">Signal</keyword>
<evidence type="ECO:0000256" key="5">
    <source>
        <dbReference type="ARBA" id="ARBA00022989"/>
    </source>
</evidence>
<keyword evidence="11" id="KW-1185">Reference proteome</keyword>
<dbReference type="Ensembl" id="ENSPCET00000006708.1">
    <property type="protein sequence ID" value="ENSPCEP00000006470.1"/>
    <property type="gene ID" value="ENSPCEG00000005236.1"/>
</dbReference>
<evidence type="ECO:0000256" key="6">
    <source>
        <dbReference type="ARBA" id="ARBA00023136"/>
    </source>
</evidence>
<dbReference type="PANTHER" id="PTHR32178">
    <property type="entry name" value="FAM187"/>
    <property type="match status" value="1"/>
</dbReference>
<comment type="subcellular location">
    <subcellularLocation>
        <location evidence="1">Membrane</location>
        <topology evidence="1">Single-pass type I membrane protein</topology>
    </subcellularLocation>
</comment>
<proteinExistence type="inferred from homology"/>
<reference evidence="10" key="1">
    <citation type="submission" date="2025-08" db="UniProtKB">
        <authorList>
            <consortium name="Ensembl"/>
        </authorList>
    </citation>
    <scope>IDENTIFICATION</scope>
</reference>
<organism evidence="10 11">
    <name type="scientific">Pelusios castaneus</name>
    <name type="common">West African mud turtle</name>
    <dbReference type="NCBI Taxonomy" id="367368"/>
    <lineage>
        <taxon>Eukaryota</taxon>
        <taxon>Metazoa</taxon>
        <taxon>Chordata</taxon>
        <taxon>Craniata</taxon>
        <taxon>Vertebrata</taxon>
        <taxon>Euteleostomi</taxon>
        <taxon>Archelosauria</taxon>
        <taxon>Testudinata</taxon>
        <taxon>Testudines</taxon>
        <taxon>Pleurodira</taxon>
        <taxon>Pelomedusidae</taxon>
        <taxon>Pelusios</taxon>
    </lineage>
</organism>
<protein>
    <recommendedName>
        <fullName evidence="9">Immunoglobulin subtype 2 domain-containing protein</fullName>
    </recommendedName>
</protein>
<reference evidence="10" key="2">
    <citation type="submission" date="2025-09" db="UniProtKB">
        <authorList>
            <consortium name="Ensembl"/>
        </authorList>
    </citation>
    <scope>IDENTIFICATION</scope>
</reference>
<dbReference type="SMART" id="SM00408">
    <property type="entry name" value="IGc2"/>
    <property type="match status" value="1"/>
</dbReference>
<evidence type="ECO:0000256" key="1">
    <source>
        <dbReference type="ARBA" id="ARBA00004479"/>
    </source>
</evidence>
<evidence type="ECO:0000256" key="4">
    <source>
        <dbReference type="ARBA" id="ARBA00022729"/>
    </source>
</evidence>
<evidence type="ECO:0000256" key="2">
    <source>
        <dbReference type="ARBA" id="ARBA00008727"/>
    </source>
</evidence>
<evidence type="ECO:0000313" key="11">
    <source>
        <dbReference type="Proteomes" id="UP000694393"/>
    </source>
</evidence>
<dbReference type="InterPro" id="IPR003598">
    <property type="entry name" value="Ig_sub2"/>
</dbReference>
<dbReference type="SUPFAM" id="SSF48726">
    <property type="entry name" value="Immunoglobulin"/>
    <property type="match status" value="1"/>
</dbReference>
<evidence type="ECO:0000256" key="8">
    <source>
        <dbReference type="SAM" id="SignalP"/>
    </source>
</evidence>
<evidence type="ECO:0000256" key="3">
    <source>
        <dbReference type="ARBA" id="ARBA00022692"/>
    </source>
</evidence>
<name>A0A8C8RIU7_9SAUR</name>
<feature type="chain" id="PRO_5034445648" description="Immunoglobulin subtype 2 domain-containing protein" evidence="8">
    <location>
        <begin position="22"/>
        <end position="329"/>
    </location>
</feature>
<keyword evidence="5" id="KW-1133">Transmembrane helix</keyword>
<keyword evidence="6" id="KW-0472">Membrane</keyword>
<evidence type="ECO:0000259" key="9">
    <source>
        <dbReference type="SMART" id="SM00408"/>
    </source>
</evidence>
<dbReference type="AlphaFoldDB" id="A0A8C8RIU7"/>
<keyword evidence="3" id="KW-0812">Transmembrane</keyword>
<dbReference type="InterPro" id="IPR036179">
    <property type="entry name" value="Ig-like_dom_sf"/>
</dbReference>
<evidence type="ECO:0000313" key="10">
    <source>
        <dbReference type="Ensembl" id="ENSPCEP00000006470.1"/>
    </source>
</evidence>
<feature type="domain" description="Immunoglobulin subtype 2" evidence="9">
    <location>
        <begin position="44"/>
        <end position="98"/>
    </location>
</feature>
<dbReference type="InterPro" id="IPR039311">
    <property type="entry name" value="FAM187A/B"/>
</dbReference>